<dbReference type="SMART" id="SM00062">
    <property type="entry name" value="PBPb"/>
    <property type="match status" value="1"/>
</dbReference>
<evidence type="ECO:0000313" key="4">
    <source>
        <dbReference type="Proteomes" id="UP000326961"/>
    </source>
</evidence>
<dbReference type="EMBL" id="CP032452">
    <property type="protein sequence ID" value="QEZ70205.1"/>
    <property type="molecule type" value="Genomic_DNA"/>
</dbReference>
<dbReference type="InterPro" id="IPR001638">
    <property type="entry name" value="Solute-binding_3/MltF_N"/>
</dbReference>
<feature type="domain" description="EAL" evidence="2">
    <location>
        <begin position="286"/>
        <end position="542"/>
    </location>
</feature>
<dbReference type="Proteomes" id="UP000326961">
    <property type="component" value="Chromosome"/>
</dbReference>
<dbReference type="Gene3D" id="3.20.20.450">
    <property type="entry name" value="EAL domain"/>
    <property type="match status" value="1"/>
</dbReference>
<dbReference type="PROSITE" id="PS50883">
    <property type="entry name" value="EAL"/>
    <property type="match status" value="1"/>
</dbReference>
<dbReference type="InterPro" id="IPR035919">
    <property type="entry name" value="EAL_sf"/>
</dbReference>
<dbReference type="InterPro" id="IPR001633">
    <property type="entry name" value="EAL_dom"/>
</dbReference>
<dbReference type="SUPFAM" id="SSF53850">
    <property type="entry name" value="Periplasmic binding protein-like II"/>
    <property type="match status" value="1"/>
</dbReference>
<gene>
    <name evidence="3" type="ORF">D4A35_15370</name>
</gene>
<dbReference type="SUPFAM" id="SSF141868">
    <property type="entry name" value="EAL domain-like"/>
    <property type="match status" value="1"/>
</dbReference>
<dbReference type="PANTHER" id="PTHR33121:SF71">
    <property type="entry name" value="OXYGEN SENSOR PROTEIN DOSP"/>
    <property type="match status" value="1"/>
</dbReference>
<dbReference type="GO" id="GO:0071111">
    <property type="term" value="F:cyclic-guanylate-specific phosphodiesterase activity"/>
    <property type="evidence" value="ECO:0007669"/>
    <property type="project" value="InterPro"/>
</dbReference>
<organism evidence="3 4">
    <name type="scientific">Paraclostridium bifermentans</name>
    <name type="common">Clostridium bifermentans</name>
    <dbReference type="NCBI Taxonomy" id="1490"/>
    <lineage>
        <taxon>Bacteria</taxon>
        <taxon>Bacillati</taxon>
        <taxon>Bacillota</taxon>
        <taxon>Clostridia</taxon>
        <taxon>Peptostreptococcales</taxon>
        <taxon>Peptostreptococcaceae</taxon>
        <taxon>Paraclostridium</taxon>
    </lineage>
</organism>
<dbReference type="InterPro" id="IPR050706">
    <property type="entry name" value="Cyclic-di-GMP_PDE-like"/>
</dbReference>
<accession>A0A5P3XIS4</accession>
<protein>
    <submittedName>
        <fullName evidence="3">EAL domain-containing protein</fullName>
    </submittedName>
</protein>
<dbReference type="AlphaFoldDB" id="A0A5P3XIS4"/>
<keyword evidence="1" id="KW-1133">Transmembrane helix</keyword>
<proteinExistence type="predicted"/>
<evidence type="ECO:0000313" key="3">
    <source>
        <dbReference type="EMBL" id="QEZ70205.1"/>
    </source>
</evidence>
<evidence type="ECO:0000256" key="1">
    <source>
        <dbReference type="SAM" id="Phobius"/>
    </source>
</evidence>
<dbReference type="RefSeq" id="WP_150887114.1">
    <property type="nucleotide sequence ID" value="NZ_CP032452.1"/>
</dbReference>
<keyword evidence="1" id="KW-0472">Membrane</keyword>
<dbReference type="CDD" id="cd01948">
    <property type="entry name" value="EAL"/>
    <property type="match status" value="1"/>
</dbReference>
<feature type="transmembrane region" description="Helical" evidence="1">
    <location>
        <begin position="258"/>
        <end position="277"/>
    </location>
</feature>
<dbReference type="PANTHER" id="PTHR33121">
    <property type="entry name" value="CYCLIC DI-GMP PHOSPHODIESTERASE PDEF"/>
    <property type="match status" value="1"/>
</dbReference>
<dbReference type="SMART" id="SM00052">
    <property type="entry name" value="EAL"/>
    <property type="match status" value="1"/>
</dbReference>
<reference evidence="3 4" key="1">
    <citation type="submission" date="2018-09" db="EMBL/GenBank/DDBJ databases">
        <title>A clostridial neurotoxin that targets Anopheles mosquitoes.</title>
        <authorList>
            <person name="Contreras E."/>
            <person name="Masuyer G."/>
            <person name="Qureshi N."/>
            <person name="Chawla S."/>
            <person name="Lim H.L."/>
            <person name="Chen J."/>
            <person name="Stenmark P."/>
            <person name="Gill S."/>
        </authorList>
    </citation>
    <scope>NUCLEOTIDE SEQUENCE [LARGE SCALE GENOMIC DNA]</scope>
    <source>
        <strain evidence="3 4">Cbm</strain>
    </source>
</reference>
<dbReference type="Pfam" id="PF00563">
    <property type="entry name" value="EAL"/>
    <property type="match status" value="1"/>
</dbReference>
<dbReference type="Gene3D" id="3.40.190.10">
    <property type="entry name" value="Periplasmic binding protein-like II"/>
    <property type="match status" value="2"/>
</dbReference>
<evidence type="ECO:0000259" key="2">
    <source>
        <dbReference type="PROSITE" id="PS50883"/>
    </source>
</evidence>
<name>A0A5P3XIS4_PARBF</name>
<dbReference type="Pfam" id="PF00497">
    <property type="entry name" value="SBP_bac_3"/>
    <property type="match status" value="1"/>
</dbReference>
<sequence length="542" mass="63736">MLKKISNILVILIVLIPIIDNNIYSQEKPYKNKVIKVGFYDYNPYFYIDKGNPTGYYNDILDTICNDLGIEYEYKYTNILQAMSMLKNGDLDLLIGINRTEDRVNEFEFTDSYITLETYGIYTNKCIEYGNLKELKNLRFGYIPGETNSKWIMDLLENRDIKVIPVEAQSYKELDELLIKNEIDATISHINNTKLSDMNEIFEFSTGPVYIAGNKKNKQLVKDIDSKLKLYSKQKYSPIDNLKDIYFNNSEGGYKRNFKIIILIVSSIIAFLAYIFYKKKLPYIKKCKMKKIIREDLKKNKYFLYYQPIINPKKNEIIGFEGLLRLRKDNKILTPYFFIKDIENNDMLFETSLHILKLAINDYGIIKKYNNMKTDEFYISLNMSLNEIENDTFIKQICDISNLMNMKKHSICIEILEKVGINDLSKINRSIEKLKKCGFMIAIDDFGVEYSNLDILEKLDFDIVKIDKYFIDSIESSIFVKEIIIFLSNICKATNKSIVCEGVEYKCQKDFIQNIKNEKMYIQGYYYFKPLSINEINEINID</sequence>
<keyword evidence="1" id="KW-0812">Transmembrane</keyword>